<protein>
    <recommendedName>
        <fullName evidence="7">Zinc-ribbon domain-containing protein</fullName>
    </recommendedName>
</protein>
<dbReference type="SUPFAM" id="SSF48452">
    <property type="entry name" value="TPR-like"/>
    <property type="match status" value="1"/>
</dbReference>
<keyword evidence="2" id="KW-0812">Transmembrane</keyword>
<feature type="transmembrane region" description="Helical" evidence="2">
    <location>
        <begin position="42"/>
        <end position="63"/>
    </location>
</feature>
<dbReference type="EMBL" id="APML01000019">
    <property type="protein sequence ID" value="ENH97578.1"/>
    <property type="molecule type" value="Genomic_DNA"/>
</dbReference>
<name>N4WBD5_9BACI</name>
<evidence type="ECO:0008006" key="7">
    <source>
        <dbReference type="Google" id="ProtNLM"/>
    </source>
</evidence>
<dbReference type="AlphaFoldDB" id="N4WBD5"/>
<evidence type="ECO:0000259" key="4">
    <source>
        <dbReference type="Pfam" id="PF19092"/>
    </source>
</evidence>
<dbReference type="InterPro" id="IPR026870">
    <property type="entry name" value="Zinc_ribbon_dom"/>
</dbReference>
<dbReference type="RefSeq" id="WP_003466683.1">
    <property type="nucleotide sequence ID" value="NZ_APML01000019.1"/>
</dbReference>
<proteinExistence type="predicted"/>
<evidence type="ECO:0000313" key="6">
    <source>
        <dbReference type="Proteomes" id="UP000012283"/>
    </source>
</evidence>
<keyword evidence="2" id="KW-1133">Transmembrane helix</keyword>
<organism evidence="5 6">
    <name type="scientific">Gracilibacillus halophilus YIM-C55.5</name>
    <dbReference type="NCBI Taxonomy" id="1308866"/>
    <lineage>
        <taxon>Bacteria</taxon>
        <taxon>Bacillati</taxon>
        <taxon>Bacillota</taxon>
        <taxon>Bacilli</taxon>
        <taxon>Bacillales</taxon>
        <taxon>Bacillaceae</taxon>
        <taxon>Gracilibacillus</taxon>
    </lineage>
</organism>
<feature type="coiled-coil region" evidence="1">
    <location>
        <begin position="239"/>
        <end position="267"/>
    </location>
</feature>
<feature type="coiled-coil region" evidence="1">
    <location>
        <begin position="181"/>
        <end position="208"/>
    </location>
</feature>
<evidence type="ECO:0000259" key="3">
    <source>
        <dbReference type="Pfam" id="PF13240"/>
    </source>
</evidence>
<keyword evidence="1" id="KW-0175">Coiled coil</keyword>
<dbReference type="InterPro" id="IPR011990">
    <property type="entry name" value="TPR-like_helical_dom_sf"/>
</dbReference>
<dbReference type="STRING" id="1308866.J416_06188"/>
<reference evidence="5 6" key="1">
    <citation type="submission" date="2013-03" db="EMBL/GenBank/DDBJ databases">
        <title>Draft genome sequence of Gracibacillus halophilus YIM-C55.5, a moderately halophilic and thermophilic organism from the Xiaochaidamu salt lake.</title>
        <authorList>
            <person name="Sugumar T."/>
            <person name="Polireddy D.R."/>
            <person name="Antony A."/>
            <person name="Madhava Y.R."/>
            <person name="Sivakumar N."/>
        </authorList>
    </citation>
    <scope>NUCLEOTIDE SEQUENCE [LARGE SCALE GENOMIC DNA]</scope>
    <source>
        <strain evidence="5 6">YIM-C55.5</strain>
    </source>
</reference>
<dbReference type="eggNOG" id="ENOG5033B1B">
    <property type="taxonomic scope" value="Bacteria"/>
</dbReference>
<dbReference type="Gene3D" id="1.25.40.10">
    <property type="entry name" value="Tetratricopeptide repeat domain"/>
    <property type="match status" value="1"/>
</dbReference>
<sequence>MLCSKCNTQNQSDSKFCRHCGSNLEPISEQNKRRFTFTNKKSLMTIFTVVVVLVVSTVIFLYINNPIRQFKSEISSNDYAAANTVYQDHIKGNTDDENAVNSFLQDELSNIKNDYLNESIDFDTAITKLETIEKTDLVSDEVDQMKDDIEELHGSRIAYKKGLEHADSDRYIEAIQSFDKVIEKAVNYESAQEKIDELSENAKSKAIKTAENHASDEKLEEAIAVLDDVHDVLPNDTDIISKKETYEEELEKRKQAEREKKIRQAKEEQIVTVNSTQIVEQSTDNKILYPDMIQVIMKNISDKTIKSVKVGMLGFDENGYPVKIEGNYDFSGGQYEYMGFADNVNIVAGDTFGHNSGWELAEEHSISEVMSCVKNVTFYDGSTWTNPYYKYWIEQYKEKPLS</sequence>
<comment type="caution">
    <text evidence="5">The sequence shown here is derived from an EMBL/GenBank/DDBJ whole genome shotgun (WGS) entry which is preliminary data.</text>
</comment>
<dbReference type="Pfam" id="PF13240">
    <property type="entry name" value="Zn_Ribbon_1"/>
    <property type="match status" value="1"/>
</dbReference>
<keyword evidence="2" id="KW-0472">Membrane</keyword>
<evidence type="ECO:0000313" key="5">
    <source>
        <dbReference type="EMBL" id="ENH97578.1"/>
    </source>
</evidence>
<evidence type="ECO:0000256" key="2">
    <source>
        <dbReference type="SAM" id="Phobius"/>
    </source>
</evidence>
<accession>N4WBD5</accession>
<dbReference type="InterPro" id="IPR043939">
    <property type="entry name" value="DUF5780"/>
</dbReference>
<keyword evidence="6" id="KW-1185">Reference proteome</keyword>
<feature type="domain" description="Zinc-ribbon" evidence="3">
    <location>
        <begin position="3"/>
        <end position="24"/>
    </location>
</feature>
<dbReference type="PATRIC" id="fig|1308866.3.peg.1252"/>
<evidence type="ECO:0000256" key="1">
    <source>
        <dbReference type="SAM" id="Coils"/>
    </source>
</evidence>
<dbReference type="Proteomes" id="UP000012283">
    <property type="component" value="Unassembled WGS sequence"/>
</dbReference>
<feature type="domain" description="DUF5780" evidence="4">
    <location>
        <begin position="292"/>
        <end position="399"/>
    </location>
</feature>
<dbReference type="Pfam" id="PF19092">
    <property type="entry name" value="DUF5780"/>
    <property type="match status" value="1"/>
</dbReference>
<gene>
    <name evidence="5" type="ORF">J416_06188</name>
</gene>